<evidence type="ECO:0000256" key="13">
    <source>
        <dbReference type="ARBA" id="ARBA00047483"/>
    </source>
</evidence>
<keyword evidence="10" id="KW-0961">Cell wall biogenesis/degradation</keyword>
<keyword evidence="9" id="KW-0012">Acyltransferase</keyword>
<dbReference type="Gene3D" id="1.20.58.90">
    <property type="match status" value="1"/>
</dbReference>
<sequence length="414" mass="48677">MQISQIQEETFKAFMAEYDGHCHYLHDPLYYDYISKTQETHLLGLYEDDGLVGVSMLSATSVLKRYRLFTSHTGPLIQPFSNERLQFFLKEIDDHVKKHHAVKLIHSPYMIYQMRGNDGEIVESPENNHEIIDIYINQGYSHNGFTKQLVTDELLRHQAVLDLNKDEEQLIKDMDSKTRYNTRASEQMGLELRYLEEDEYDKFIQIYKDTEERIGFDPVSGEKIKNLLHALKERTYLTLSYINLEDYLEQLHGELGELSAEYEEMQEKIDSGNGTKRMKGRMNEVKDLLGNKEKRIKKIQGVQQEYGTVIELSAAMYYYNNHEMVYLFSGSYPEHSMFMGTNFTTWQMIKKAKKLGVKRFNFFGLTGDFTEQSKDYGVFKFKKGYNTFIEELPGTFEKVFNKPVYKMAQKLNRI</sequence>
<dbReference type="Proteomes" id="UP001500920">
    <property type="component" value="Unassembled WGS sequence"/>
</dbReference>
<dbReference type="PANTHER" id="PTHR36174">
    <property type="entry name" value="LIPID II:GLYCINE GLYCYLTRANSFERASE"/>
    <property type="match status" value="1"/>
</dbReference>
<gene>
    <name evidence="14" type="primary">femA_2</name>
    <name evidence="14" type="ORF">GCM10022378_13710</name>
</gene>
<dbReference type="PROSITE" id="PS51191">
    <property type="entry name" value="FEMABX"/>
    <property type="match status" value="1"/>
</dbReference>
<evidence type="ECO:0000256" key="2">
    <source>
        <dbReference type="ARBA" id="ARBA00009943"/>
    </source>
</evidence>
<protein>
    <recommendedName>
        <fullName evidence="4">Aminoacyltransferase FemA</fullName>
        <ecNumber evidence="3">2.3.2.17</ecNumber>
    </recommendedName>
    <alternativeName>
        <fullName evidence="12">Factor essential for expression of methicillin resistance A</fullName>
    </alternativeName>
    <alternativeName>
        <fullName evidence="11">N-acetylmuramoyl-L-alanyl-D-glutamyl-L-lysyl-(N6-glycyl)-D-alanyl-D-alanine-diphosphoundecaprenyl-N-acetylglucosamine:glycine glycyltransferase</fullName>
    </alternativeName>
</protein>
<comment type="caution">
    <text evidence="14">The sequence shown here is derived from an EMBL/GenBank/DDBJ whole genome shotgun (WGS) entry which is preliminary data.</text>
</comment>
<dbReference type="Gene3D" id="3.40.630.30">
    <property type="match status" value="2"/>
</dbReference>
<keyword evidence="5" id="KW-0963">Cytoplasm</keyword>
<dbReference type="EMBL" id="BAABCK010000022">
    <property type="protein sequence ID" value="GAA3725008.1"/>
    <property type="molecule type" value="Genomic_DNA"/>
</dbReference>
<dbReference type="SUPFAM" id="SSF55729">
    <property type="entry name" value="Acyl-CoA N-acyltransferases (Nat)"/>
    <property type="match status" value="2"/>
</dbReference>
<keyword evidence="7" id="KW-0133">Cell shape</keyword>
<evidence type="ECO:0000256" key="11">
    <source>
        <dbReference type="ARBA" id="ARBA00030706"/>
    </source>
</evidence>
<evidence type="ECO:0000256" key="8">
    <source>
        <dbReference type="ARBA" id="ARBA00022984"/>
    </source>
</evidence>
<keyword evidence="15" id="KW-1185">Reference proteome</keyword>
<comment type="similarity">
    <text evidence="2">Belongs to the FemABX family.</text>
</comment>
<evidence type="ECO:0000256" key="4">
    <source>
        <dbReference type="ARBA" id="ARBA00016236"/>
    </source>
</evidence>
<comment type="subcellular location">
    <subcellularLocation>
        <location evidence="1">Cytoplasm</location>
    </subcellularLocation>
</comment>
<dbReference type="InterPro" id="IPR050644">
    <property type="entry name" value="PG_Glycine_Bridge_Synth"/>
</dbReference>
<dbReference type="RefSeq" id="WP_344702812.1">
    <property type="nucleotide sequence ID" value="NZ_BAABCK010000022.1"/>
</dbReference>
<comment type="catalytic activity">
    <reaction evidence="13">
        <text>beta-D-GlcNAc-(1-&gt;4)-Mur2Ac(oyl-L-Ala-D-isoglutaminyl-L-Lys-(N(6)-Gly)-D-Ala-D-Ala)-di-trans,octa-cis-undecaprenyl diphosphate + 2 glycyl-tRNA(Gly) = MurNAc-L-Ala-D-isoglutaminyl-L-Lys-(N(6)-tri-Gly)-D-Ala-D-Ala-diphospho-di-trans,octa-cis-undecaprenyl-GlcNAc + 2 tRNA(Gly) + 2 H(+)</text>
        <dbReference type="Rhea" id="RHEA:30439"/>
        <dbReference type="Rhea" id="RHEA-COMP:9664"/>
        <dbReference type="Rhea" id="RHEA-COMP:9683"/>
        <dbReference type="ChEBI" id="CHEBI:15378"/>
        <dbReference type="ChEBI" id="CHEBI:62234"/>
        <dbReference type="ChEBI" id="CHEBI:62235"/>
        <dbReference type="ChEBI" id="CHEBI:78442"/>
        <dbReference type="ChEBI" id="CHEBI:78522"/>
        <dbReference type="EC" id="2.3.2.17"/>
    </reaction>
</comment>
<reference evidence="15" key="1">
    <citation type="journal article" date="2019" name="Int. J. Syst. Evol. Microbiol.">
        <title>The Global Catalogue of Microorganisms (GCM) 10K type strain sequencing project: providing services to taxonomists for standard genome sequencing and annotation.</title>
        <authorList>
            <consortium name="The Broad Institute Genomics Platform"/>
            <consortium name="The Broad Institute Genome Sequencing Center for Infectious Disease"/>
            <person name="Wu L."/>
            <person name="Ma J."/>
        </authorList>
    </citation>
    <scope>NUCLEOTIDE SEQUENCE [LARGE SCALE GENOMIC DNA]</scope>
    <source>
        <strain evidence="15">JCM 16981</strain>
    </source>
</reference>
<evidence type="ECO:0000256" key="6">
    <source>
        <dbReference type="ARBA" id="ARBA00022679"/>
    </source>
</evidence>
<name>A0ABP7EZT8_9STAP</name>
<dbReference type="SUPFAM" id="SSF46589">
    <property type="entry name" value="tRNA-binding arm"/>
    <property type="match status" value="1"/>
</dbReference>
<evidence type="ECO:0000256" key="7">
    <source>
        <dbReference type="ARBA" id="ARBA00022960"/>
    </source>
</evidence>
<evidence type="ECO:0000256" key="1">
    <source>
        <dbReference type="ARBA" id="ARBA00004496"/>
    </source>
</evidence>
<evidence type="ECO:0000256" key="10">
    <source>
        <dbReference type="ARBA" id="ARBA00023316"/>
    </source>
</evidence>
<evidence type="ECO:0000313" key="15">
    <source>
        <dbReference type="Proteomes" id="UP001500920"/>
    </source>
</evidence>
<dbReference type="InterPro" id="IPR003447">
    <property type="entry name" value="FEMABX"/>
</dbReference>
<accession>A0ABP7EZT8</accession>
<evidence type="ECO:0000256" key="3">
    <source>
        <dbReference type="ARBA" id="ARBA00012466"/>
    </source>
</evidence>
<dbReference type="EC" id="2.3.2.17" evidence="3"/>
<keyword evidence="6" id="KW-0808">Transferase</keyword>
<evidence type="ECO:0000256" key="5">
    <source>
        <dbReference type="ARBA" id="ARBA00022490"/>
    </source>
</evidence>
<dbReference type="InterPro" id="IPR016181">
    <property type="entry name" value="Acyl_CoA_acyltransferase"/>
</dbReference>
<dbReference type="Pfam" id="PF02388">
    <property type="entry name" value="FemAB"/>
    <property type="match status" value="1"/>
</dbReference>
<keyword evidence="8" id="KW-0573">Peptidoglycan synthesis</keyword>
<dbReference type="PANTHER" id="PTHR36174:SF2">
    <property type="entry name" value="AMINOACYLTRANSFERASE FEMA"/>
    <property type="match status" value="1"/>
</dbReference>
<evidence type="ECO:0000256" key="12">
    <source>
        <dbReference type="ARBA" id="ARBA00032233"/>
    </source>
</evidence>
<dbReference type="InterPro" id="IPR010978">
    <property type="entry name" value="tRNA-bd_arm"/>
</dbReference>
<organism evidence="14 15">
    <name type="scientific">Salinicoccus jeotgali</name>
    <dbReference type="NCBI Taxonomy" id="381634"/>
    <lineage>
        <taxon>Bacteria</taxon>
        <taxon>Bacillati</taxon>
        <taxon>Bacillota</taxon>
        <taxon>Bacilli</taxon>
        <taxon>Bacillales</taxon>
        <taxon>Staphylococcaceae</taxon>
        <taxon>Salinicoccus</taxon>
    </lineage>
</organism>
<evidence type="ECO:0000313" key="14">
    <source>
        <dbReference type="EMBL" id="GAA3725008.1"/>
    </source>
</evidence>
<evidence type="ECO:0000256" key="9">
    <source>
        <dbReference type="ARBA" id="ARBA00023315"/>
    </source>
</evidence>
<proteinExistence type="inferred from homology"/>